<evidence type="ECO:0000256" key="9">
    <source>
        <dbReference type="ARBA" id="ARBA00023286"/>
    </source>
</evidence>
<keyword evidence="3 11" id="KW-0812">Transmembrane</keyword>
<keyword evidence="4 11" id="KW-1133">Transmembrane helix</keyword>
<feature type="transmembrane region" description="Helical" evidence="11">
    <location>
        <begin position="146"/>
        <end position="163"/>
    </location>
</feature>
<organism evidence="13 14">
    <name type="scientific">Rotaria magnacalcarata</name>
    <dbReference type="NCBI Taxonomy" id="392030"/>
    <lineage>
        <taxon>Eukaryota</taxon>
        <taxon>Metazoa</taxon>
        <taxon>Spiralia</taxon>
        <taxon>Gnathifera</taxon>
        <taxon>Rotifera</taxon>
        <taxon>Eurotatoria</taxon>
        <taxon>Bdelloidea</taxon>
        <taxon>Philodinida</taxon>
        <taxon>Philodinidae</taxon>
        <taxon>Rotaria</taxon>
    </lineage>
</organism>
<dbReference type="Proteomes" id="UP000663855">
    <property type="component" value="Unassembled WGS sequence"/>
</dbReference>
<evidence type="ECO:0000313" key="14">
    <source>
        <dbReference type="Proteomes" id="UP000663855"/>
    </source>
</evidence>
<feature type="transmembrane region" description="Helical" evidence="11">
    <location>
        <begin position="245"/>
        <end position="266"/>
    </location>
</feature>
<comment type="caution">
    <text evidence="13">The sequence shown here is derived from an EMBL/GenBank/DDBJ whole genome shotgun (WGS) entry which is preliminary data.</text>
</comment>
<feature type="transmembrane region" description="Helical" evidence="11">
    <location>
        <begin position="213"/>
        <end position="233"/>
    </location>
</feature>
<dbReference type="InterPro" id="IPR001320">
    <property type="entry name" value="Iontro_rcpt_C"/>
</dbReference>
<evidence type="ECO:0000256" key="10">
    <source>
        <dbReference type="ARBA" id="ARBA00023303"/>
    </source>
</evidence>
<keyword evidence="8" id="KW-0325">Glycoprotein</keyword>
<dbReference type="InterPro" id="IPR015683">
    <property type="entry name" value="Ionotropic_Glu_rcpt"/>
</dbReference>
<dbReference type="EMBL" id="CAJNOV010002594">
    <property type="protein sequence ID" value="CAF1110107.1"/>
    <property type="molecule type" value="Genomic_DNA"/>
</dbReference>
<evidence type="ECO:0000313" key="13">
    <source>
        <dbReference type="EMBL" id="CAF1110107.1"/>
    </source>
</evidence>
<name>A0A814PSE1_9BILA</name>
<keyword evidence="10" id="KW-0407">Ion channel</keyword>
<evidence type="ECO:0000256" key="4">
    <source>
        <dbReference type="ARBA" id="ARBA00022989"/>
    </source>
</evidence>
<feature type="domain" description="Ionotropic glutamate receptor C-terminal" evidence="12">
    <location>
        <begin position="181"/>
        <end position="285"/>
    </location>
</feature>
<keyword evidence="6 11" id="KW-0472">Membrane</keyword>
<keyword evidence="7" id="KW-0675">Receptor</keyword>
<dbReference type="SUPFAM" id="SSF81324">
    <property type="entry name" value="Voltage-gated potassium channels"/>
    <property type="match status" value="1"/>
</dbReference>
<keyword evidence="5" id="KW-0406">Ion transport</keyword>
<evidence type="ECO:0000256" key="2">
    <source>
        <dbReference type="ARBA" id="ARBA00022448"/>
    </source>
</evidence>
<dbReference type="Gene3D" id="3.40.190.10">
    <property type="entry name" value="Periplasmic binding protein-like II"/>
    <property type="match status" value="1"/>
</dbReference>
<dbReference type="PANTHER" id="PTHR18966">
    <property type="entry name" value="IONOTROPIC GLUTAMATE RECEPTOR"/>
    <property type="match status" value="1"/>
</dbReference>
<accession>A0A814PSE1</accession>
<evidence type="ECO:0000256" key="3">
    <source>
        <dbReference type="ARBA" id="ARBA00022692"/>
    </source>
</evidence>
<dbReference type="Gene3D" id="1.10.287.70">
    <property type="match status" value="1"/>
</dbReference>
<proteinExistence type="predicted"/>
<evidence type="ECO:0000256" key="1">
    <source>
        <dbReference type="ARBA" id="ARBA00004141"/>
    </source>
</evidence>
<reference evidence="13" key="1">
    <citation type="submission" date="2021-02" db="EMBL/GenBank/DDBJ databases">
        <authorList>
            <person name="Nowell W R."/>
        </authorList>
    </citation>
    <scope>NUCLEOTIDE SEQUENCE</scope>
</reference>
<sequence>MVLITLQKKAQIASNGLTLVSILDYTDPGDWRVPAQENVIIWPGNPWIKPTDRAVLKGTTLRIGVIESVPFTIVQHVVNESGYNTTELIGYVPDLIELLRVTTGFIPVIQLASSNQTYAALVQAISNGDYDNVIGDVTVISSRREIVSFSIGIFDNSLSIIILQSFNVDIDLLSFLKPFSRSLWLLVLIAFVYAGILMCMFERHDNEALQNRSLVSQLSMSLWFSFGNMVGYGADFHANTASGRLITAGLFILCLMLVASYTANLASDLIISKSQGTISGIDDIKSGKIPFNRVGVRVGTASEDYYLREEIEIIIH</sequence>
<evidence type="ECO:0000256" key="6">
    <source>
        <dbReference type="ARBA" id="ARBA00023136"/>
    </source>
</evidence>
<protein>
    <recommendedName>
        <fullName evidence="12">Ionotropic glutamate receptor C-terminal domain-containing protein</fullName>
    </recommendedName>
</protein>
<dbReference type="SUPFAM" id="SSF53850">
    <property type="entry name" value="Periplasmic binding protein-like II"/>
    <property type="match status" value="1"/>
</dbReference>
<keyword evidence="9" id="KW-1071">Ligand-gated ion channel</keyword>
<evidence type="ECO:0000259" key="12">
    <source>
        <dbReference type="Pfam" id="PF00060"/>
    </source>
</evidence>
<dbReference type="AlphaFoldDB" id="A0A814PSE1"/>
<dbReference type="GO" id="GO:0015276">
    <property type="term" value="F:ligand-gated monoatomic ion channel activity"/>
    <property type="evidence" value="ECO:0007669"/>
    <property type="project" value="InterPro"/>
</dbReference>
<comment type="subcellular location">
    <subcellularLocation>
        <location evidence="1">Membrane</location>
        <topology evidence="1">Multi-pass membrane protein</topology>
    </subcellularLocation>
</comment>
<keyword evidence="2" id="KW-0813">Transport</keyword>
<evidence type="ECO:0000256" key="5">
    <source>
        <dbReference type="ARBA" id="ARBA00023065"/>
    </source>
</evidence>
<gene>
    <name evidence="13" type="ORF">CJN711_LOCUS7587</name>
</gene>
<evidence type="ECO:0000256" key="11">
    <source>
        <dbReference type="SAM" id="Phobius"/>
    </source>
</evidence>
<feature type="transmembrane region" description="Helical" evidence="11">
    <location>
        <begin position="183"/>
        <end position="201"/>
    </location>
</feature>
<evidence type="ECO:0000256" key="7">
    <source>
        <dbReference type="ARBA" id="ARBA00023170"/>
    </source>
</evidence>
<evidence type="ECO:0000256" key="8">
    <source>
        <dbReference type="ARBA" id="ARBA00023180"/>
    </source>
</evidence>
<dbReference type="GO" id="GO:0016020">
    <property type="term" value="C:membrane"/>
    <property type="evidence" value="ECO:0007669"/>
    <property type="project" value="UniProtKB-SubCell"/>
</dbReference>
<dbReference type="Pfam" id="PF00060">
    <property type="entry name" value="Lig_chan"/>
    <property type="match status" value="1"/>
</dbReference>